<accession>A0A329CMK5</accession>
<feature type="region of interest" description="Disordered" evidence="2">
    <location>
        <begin position="21"/>
        <end position="41"/>
    </location>
</feature>
<dbReference type="SUPFAM" id="SSF46785">
    <property type="entry name" value="Winged helix' DNA-binding domain"/>
    <property type="match status" value="1"/>
</dbReference>
<comment type="caution">
    <text evidence="3">The sequence shown here is derived from an EMBL/GenBank/DDBJ whole genome shotgun (WGS) entry which is preliminary data.</text>
</comment>
<evidence type="ECO:0000256" key="2">
    <source>
        <dbReference type="SAM" id="MobiDB-lite"/>
    </source>
</evidence>
<evidence type="ECO:0000313" key="3">
    <source>
        <dbReference type="EMBL" id="RAS35377.1"/>
    </source>
</evidence>
<evidence type="ECO:0000256" key="1">
    <source>
        <dbReference type="ARBA" id="ARBA00006479"/>
    </source>
</evidence>
<keyword evidence="3" id="KW-0418">Kinase</keyword>
<evidence type="ECO:0000313" key="4">
    <source>
        <dbReference type="Proteomes" id="UP000248918"/>
    </source>
</evidence>
<reference evidence="3 4" key="1">
    <citation type="submission" date="2018-06" db="EMBL/GenBank/DDBJ databases">
        <title>Genomic Encyclopedia of Type Strains, Phase III (KMG-III): the genomes of soil and plant-associated and newly described type strains.</title>
        <authorList>
            <person name="Whitman W."/>
        </authorList>
    </citation>
    <scope>NUCLEOTIDE SEQUENCE [LARGE SCALE GENOMIC DNA]</scope>
    <source>
        <strain evidence="3 4">LMG 23644</strain>
    </source>
</reference>
<dbReference type="SUPFAM" id="SSF53067">
    <property type="entry name" value="Actin-like ATPase domain"/>
    <property type="match status" value="1"/>
</dbReference>
<dbReference type="PANTHER" id="PTHR18964:SF149">
    <property type="entry name" value="BIFUNCTIONAL UDP-N-ACETYLGLUCOSAMINE 2-EPIMERASE_N-ACETYLMANNOSAMINE KINASE"/>
    <property type="match status" value="1"/>
</dbReference>
<comment type="similarity">
    <text evidence="1">Belongs to the ROK (NagC/XylR) family.</text>
</comment>
<dbReference type="InterPro" id="IPR000600">
    <property type="entry name" value="ROK"/>
</dbReference>
<protein>
    <submittedName>
        <fullName evidence="3">Putative NBD/HSP70 family sugar kinase</fullName>
    </submittedName>
</protein>
<dbReference type="Pfam" id="PF00480">
    <property type="entry name" value="ROK"/>
    <property type="match status" value="1"/>
</dbReference>
<dbReference type="GO" id="GO:0016301">
    <property type="term" value="F:kinase activity"/>
    <property type="evidence" value="ECO:0007669"/>
    <property type="project" value="UniProtKB-KW"/>
</dbReference>
<dbReference type="AlphaFoldDB" id="A0A329CMK5"/>
<dbReference type="OrthoDB" id="9810372at2"/>
<dbReference type="InterPro" id="IPR036390">
    <property type="entry name" value="WH_DNA-bd_sf"/>
</dbReference>
<dbReference type="EMBL" id="QLTK01000005">
    <property type="protein sequence ID" value="RAS35377.1"/>
    <property type="molecule type" value="Genomic_DNA"/>
</dbReference>
<dbReference type="Gene3D" id="3.30.420.40">
    <property type="match status" value="2"/>
</dbReference>
<gene>
    <name evidence="3" type="ORF">BX591_10596</name>
</gene>
<dbReference type="InterPro" id="IPR043129">
    <property type="entry name" value="ATPase_NBD"/>
</dbReference>
<sequence length="432" mass="45640">MSVRLDQDGGLPRRTVVDRIGHPETRQPMHAHRKHSQPTVTVTRGPAFVRQGNEWAIYQHLLSMAPASSPQLAESTGLSKVTVTAALGNLERLGLVEQTGVRGGSAGRSPRLYAPHARAGFVVAIDVGAEWIRGAIADLTGTVVARLDKRTPAKVERFVARIVEIVDAMLDAQQVSRDAVLATVFGSPGVLDADHDRLRLAPNLPDLERPGLIPSLRDALDADLFVENDINLATLGEQQHGLGRGVDNFVFMSVGTGVGLGIIADGRLHRGAHGFAGEIAVLPAAPEVGSKSDGVYRPMFEASSAAKGIVAQAQRRGLTVSNAEEVFVAANAGDRRALDCVAEEARQLSWGLASIIPILDPKLVVLGGGVGRSGALLLPAIRDHLAQWLPIPVPEFAVSATGTDAVLLGAIVLGVERARVKAFERLGYATTA</sequence>
<keyword evidence="3" id="KW-0808">Transferase</keyword>
<proteinExistence type="inferred from homology"/>
<dbReference type="Gene3D" id="1.10.10.10">
    <property type="entry name" value="Winged helix-like DNA-binding domain superfamily/Winged helix DNA-binding domain"/>
    <property type="match status" value="1"/>
</dbReference>
<organism evidence="3 4">
    <name type="scientific">Paraburkholderia bryophila</name>
    <dbReference type="NCBI Taxonomy" id="420952"/>
    <lineage>
        <taxon>Bacteria</taxon>
        <taxon>Pseudomonadati</taxon>
        <taxon>Pseudomonadota</taxon>
        <taxon>Betaproteobacteria</taxon>
        <taxon>Burkholderiales</taxon>
        <taxon>Burkholderiaceae</taxon>
        <taxon>Paraburkholderia</taxon>
    </lineage>
</organism>
<name>A0A329CMK5_9BURK</name>
<dbReference type="Proteomes" id="UP000248918">
    <property type="component" value="Unassembled WGS sequence"/>
</dbReference>
<dbReference type="PANTHER" id="PTHR18964">
    <property type="entry name" value="ROK (REPRESSOR, ORF, KINASE) FAMILY"/>
    <property type="match status" value="1"/>
</dbReference>
<dbReference type="CDD" id="cd23763">
    <property type="entry name" value="ASKHA_ATPase_ROK"/>
    <property type="match status" value="1"/>
</dbReference>
<dbReference type="InterPro" id="IPR036388">
    <property type="entry name" value="WH-like_DNA-bd_sf"/>
</dbReference>